<proteinExistence type="predicted"/>
<organism evidence="1">
    <name type="scientific">Compsopogon caeruleus</name>
    <dbReference type="NCBI Taxonomy" id="31354"/>
    <lineage>
        <taxon>Eukaryota</taxon>
        <taxon>Rhodophyta</taxon>
        <taxon>Compsopogonophyceae</taxon>
        <taxon>Compsopogonales</taxon>
        <taxon>Compsopogonaceae</taxon>
        <taxon>Compsopogon</taxon>
    </lineage>
</organism>
<sequence>MRTNVRRNLVEARPLLYRLACSIILHGDPFQPYLESPRICNVSSHNKMDHWYILLDLASVRNRSRPFLKINQRHISSFDSLNPTNESGQFLEHGVRTIPFLDSLSTGFSSTCPPPPFQTSTHIPFSCQQRLTKKKT</sequence>
<accession>A0A7S1XBJ7</accession>
<evidence type="ECO:0000313" key="1">
    <source>
        <dbReference type="EMBL" id="CAD9226017.1"/>
    </source>
</evidence>
<protein>
    <submittedName>
        <fullName evidence="1">Uncharacterized protein</fullName>
    </submittedName>
</protein>
<dbReference type="EMBL" id="HBGH01002408">
    <property type="protein sequence ID" value="CAD9226017.1"/>
    <property type="molecule type" value="Transcribed_RNA"/>
</dbReference>
<dbReference type="AlphaFoldDB" id="A0A7S1XBJ7"/>
<name>A0A7S1XBJ7_9RHOD</name>
<reference evidence="1" key="1">
    <citation type="submission" date="2021-01" db="EMBL/GenBank/DDBJ databases">
        <authorList>
            <person name="Corre E."/>
            <person name="Pelletier E."/>
            <person name="Niang G."/>
            <person name="Scheremetjew M."/>
            <person name="Finn R."/>
            <person name="Kale V."/>
            <person name="Holt S."/>
            <person name="Cochrane G."/>
            <person name="Meng A."/>
            <person name="Brown T."/>
            <person name="Cohen L."/>
        </authorList>
    </citation>
    <scope>NUCLEOTIDE SEQUENCE</scope>
    <source>
        <strain evidence="1">SAG 36.94</strain>
    </source>
</reference>
<gene>
    <name evidence="1" type="ORF">CCAE0312_LOCUS1312</name>
</gene>